<dbReference type="InterPro" id="IPR000060">
    <property type="entry name" value="BCCT_transptr"/>
</dbReference>
<evidence type="ECO:0000313" key="9">
    <source>
        <dbReference type="Proteomes" id="UP000243338"/>
    </source>
</evidence>
<keyword evidence="3" id="KW-1003">Cell membrane</keyword>
<dbReference type="GO" id="GO:0022857">
    <property type="term" value="F:transmembrane transporter activity"/>
    <property type="evidence" value="ECO:0007669"/>
    <property type="project" value="InterPro"/>
</dbReference>
<keyword evidence="5 7" id="KW-1133">Transmembrane helix</keyword>
<evidence type="ECO:0000256" key="6">
    <source>
        <dbReference type="ARBA" id="ARBA00023136"/>
    </source>
</evidence>
<feature type="transmembrane region" description="Helical" evidence="7">
    <location>
        <begin position="353"/>
        <end position="372"/>
    </location>
</feature>
<feature type="transmembrane region" description="Helical" evidence="7">
    <location>
        <begin position="20"/>
        <end position="39"/>
    </location>
</feature>
<dbReference type="EMBL" id="FOHQ01000004">
    <property type="protein sequence ID" value="SES92295.1"/>
    <property type="molecule type" value="Genomic_DNA"/>
</dbReference>
<feature type="transmembrane region" description="Helical" evidence="7">
    <location>
        <begin position="59"/>
        <end position="78"/>
    </location>
</feature>
<accession>A0A1I0ADH1</accession>
<dbReference type="Pfam" id="PF02028">
    <property type="entry name" value="BCCT"/>
    <property type="match status" value="1"/>
</dbReference>
<dbReference type="InterPro" id="IPR018093">
    <property type="entry name" value="BCCT_CS"/>
</dbReference>
<dbReference type="AlphaFoldDB" id="A0A1I0ADH1"/>
<reference evidence="9" key="1">
    <citation type="submission" date="2016-10" db="EMBL/GenBank/DDBJ databases">
        <authorList>
            <person name="Varghese N."/>
            <person name="Submissions S."/>
        </authorList>
    </citation>
    <scope>NUCLEOTIDE SEQUENCE [LARGE SCALE GENOMIC DNA]</scope>
    <source>
        <strain evidence="9">SLH 33</strain>
    </source>
</reference>
<feature type="transmembrane region" description="Helical" evidence="7">
    <location>
        <begin position="197"/>
        <end position="216"/>
    </location>
</feature>
<dbReference type="RefSeq" id="WP_091690076.1">
    <property type="nucleotide sequence ID" value="NZ_CAAGSJ010000002.1"/>
</dbReference>
<protein>
    <submittedName>
        <fullName evidence="8">Glycine betaine transporter</fullName>
    </submittedName>
</protein>
<proteinExistence type="predicted"/>
<feature type="transmembrane region" description="Helical" evidence="7">
    <location>
        <begin position="452"/>
        <end position="472"/>
    </location>
</feature>
<keyword evidence="6 7" id="KW-0472">Membrane</keyword>
<feature type="transmembrane region" description="Helical" evidence="7">
    <location>
        <begin position="147"/>
        <end position="168"/>
    </location>
</feature>
<keyword evidence="4 7" id="KW-0812">Transmembrane</keyword>
<feature type="transmembrane region" description="Helical" evidence="7">
    <location>
        <begin position="414"/>
        <end position="440"/>
    </location>
</feature>
<dbReference type="GO" id="GO:0005886">
    <property type="term" value="C:plasma membrane"/>
    <property type="evidence" value="ECO:0007669"/>
    <property type="project" value="UniProtKB-SubCell"/>
</dbReference>
<name>A0A1I0ADH1_9EURY</name>
<evidence type="ECO:0000256" key="5">
    <source>
        <dbReference type="ARBA" id="ARBA00022989"/>
    </source>
</evidence>
<dbReference type="Proteomes" id="UP000243338">
    <property type="component" value="Unassembled WGS sequence"/>
</dbReference>
<evidence type="ECO:0000256" key="7">
    <source>
        <dbReference type="SAM" id="Phobius"/>
    </source>
</evidence>
<keyword evidence="9" id="KW-1185">Reference proteome</keyword>
<sequence>MPKEKLACDPHKEACNFNPAVFYSALGLAILFVIWGAVFPGSMRSVSNLALRFIIDQFGWLYLFAVFGFLIFVIAIALSKYGSIKLGKDDDVPEYSTFSWIAMLFTSGMAIGLVFWSIAEPITHFTSPPFGSAETPEAATLALRYVFFHWGLHPWAIYSLVGLSLGYFQHRKGLPILISSVFYPILGDRIYGPMGHVIDVLAVFATIFGLSTSLGLGTLQISSGLNFLYNIPDSDFVHLLIVGVMTIIFTGAAVLGIEKGIQFIAERIFYLALILMGFLLVFGPTTFIFDMLTNTTGSYLQNILSMSLWTDPVIKSGWLGSWTLFYWAWWISWGPFVGQFIARISRGRTIREFVIGVLIVPTAFSFLWLGIFGSTALEIELFGNGGIVEAVSQNVASALFVTLANYPLSSITSIIAIVLVAGFFVTSADAGTYVVAMLTSNGSLEPKDSVKAIWGIILGSVASVLLVTGGLVALQTAAIVAAFPFMFVMIAMVYSIIKAISSEKV</sequence>
<evidence type="ECO:0000256" key="2">
    <source>
        <dbReference type="ARBA" id="ARBA00022448"/>
    </source>
</evidence>
<feature type="transmembrane region" description="Helical" evidence="7">
    <location>
        <begin position="324"/>
        <end position="341"/>
    </location>
</feature>
<dbReference type="OrthoDB" id="141573at2157"/>
<gene>
    <name evidence="8" type="ORF">SAMN04488587_1594</name>
</gene>
<evidence type="ECO:0000256" key="1">
    <source>
        <dbReference type="ARBA" id="ARBA00004651"/>
    </source>
</evidence>
<dbReference type="NCBIfam" id="TIGR00842">
    <property type="entry name" value="bcct"/>
    <property type="match status" value="1"/>
</dbReference>
<feature type="transmembrane region" description="Helical" evidence="7">
    <location>
        <begin position="98"/>
        <end position="119"/>
    </location>
</feature>
<evidence type="ECO:0000313" key="8">
    <source>
        <dbReference type="EMBL" id="SES92295.1"/>
    </source>
</evidence>
<feature type="transmembrane region" description="Helical" evidence="7">
    <location>
        <begin position="478"/>
        <end position="497"/>
    </location>
</feature>
<feature type="transmembrane region" description="Helical" evidence="7">
    <location>
        <begin position="268"/>
        <end position="289"/>
    </location>
</feature>
<dbReference type="PANTHER" id="PTHR30047:SF7">
    <property type="entry name" value="HIGH-AFFINITY CHOLINE TRANSPORT PROTEIN"/>
    <property type="match status" value="1"/>
</dbReference>
<evidence type="ECO:0000256" key="4">
    <source>
        <dbReference type="ARBA" id="ARBA00022692"/>
    </source>
</evidence>
<dbReference type="PROSITE" id="PS01303">
    <property type="entry name" value="BCCT"/>
    <property type="match status" value="1"/>
</dbReference>
<evidence type="ECO:0000256" key="3">
    <source>
        <dbReference type="ARBA" id="ARBA00022475"/>
    </source>
</evidence>
<dbReference type="STRING" id="1353158.SAMN04488587_1594"/>
<organism evidence="8 9">
    <name type="scientific">Methanococcoides vulcani</name>
    <dbReference type="NCBI Taxonomy" id="1353158"/>
    <lineage>
        <taxon>Archaea</taxon>
        <taxon>Methanobacteriati</taxon>
        <taxon>Methanobacteriota</taxon>
        <taxon>Stenosarchaea group</taxon>
        <taxon>Methanomicrobia</taxon>
        <taxon>Methanosarcinales</taxon>
        <taxon>Methanosarcinaceae</taxon>
        <taxon>Methanococcoides</taxon>
    </lineage>
</organism>
<keyword evidence="2" id="KW-0813">Transport</keyword>
<dbReference type="PANTHER" id="PTHR30047">
    <property type="entry name" value="HIGH-AFFINITY CHOLINE TRANSPORT PROTEIN-RELATED"/>
    <property type="match status" value="1"/>
</dbReference>
<comment type="subcellular location">
    <subcellularLocation>
        <location evidence="1">Cell membrane</location>
        <topology evidence="1">Multi-pass membrane protein</topology>
    </subcellularLocation>
</comment>
<feature type="transmembrane region" description="Helical" evidence="7">
    <location>
        <begin position="236"/>
        <end position="256"/>
    </location>
</feature>